<dbReference type="Pfam" id="PF12727">
    <property type="entry name" value="PBP_like"/>
    <property type="match status" value="1"/>
</dbReference>
<evidence type="ECO:0000313" key="8">
    <source>
        <dbReference type="EMBL" id="ADO83083.1"/>
    </source>
</evidence>
<gene>
    <name evidence="8" type="ordered locus">Ilyop_1302</name>
</gene>
<evidence type="ECO:0000313" key="9">
    <source>
        <dbReference type="Proteomes" id="UP000006875"/>
    </source>
</evidence>
<dbReference type="Gene3D" id="3.40.190.10">
    <property type="entry name" value="Periplasmic binding protein-like II"/>
    <property type="match status" value="1"/>
</dbReference>
<dbReference type="InterPro" id="IPR005110">
    <property type="entry name" value="MoeA_linker/N"/>
</dbReference>
<dbReference type="SUPFAM" id="SSF63882">
    <property type="entry name" value="MoeA N-terminal region -like"/>
    <property type="match status" value="1"/>
</dbReference>
<keyword evidence="9" id="KW-1185">Reference proteome</keyword>
<evidence type="ECO:0000256" key="2">
    <source>
        <dbReference type="ARBA" id="ARBA00005046"/>
    </source>
</evidence>
<reference evidence="8 9" key="1">
    <citation type="journal article" date="2010" name="Stand. Genomic Sci.">
        <title>Complete genome sequence of Ilyobacter polytropus type strain (CuHbu1).</title>
        <authorList>
            <person name="Sikorski J."/>
            <person name="Chertkov O."/>
            <person name="Lapidus A."/>
            <person name="Nolan M."/>
            <person name="Lucas S."/>
            <person name="Del Rio T.G."/>
            <person name="Tice H."/>
            <person name="Cheng J.F."/>
            <person name="Tapia R."/>
            <person name="Han C."/>
            <person name="Goodwin L."/>
            <person name="Pitluck S."/>
            <person name="Liolios K."/>
            <person name="Ivanova N."/>
            <person name="Mavromatis K."/>
            <person name="Mikhailova N."/>
            <person name="Pati A."/>
            <person name="Chen A."/>
            <person name="Palaniappan K."/>
            <person name="Land M."/>
            <person name="Hauser L."/>
            <person name="Chang Y.J."/>
            <person name="Jeffries C.D."/>
            <person name="Brambilla E."/>
            <person name="Yasawong M."/>
            <person name="Rohde M."/>
            <person name="Pukall R."/>
            <person name="Spring S."/>
            <person name="Goker M."/>
            <person name="Woyke T."/>
            <person name="Bristow J."/>
            <person name="Eisen J.A."/>
            <person name="Markowitz V."/>
            <person name="Hugenholtz P."/>
            <person name="Kyrpides N.C."/>
            <person name="Klenk H.P."/>
        </authorList>
    </citation>
    <scope>NUCLEOTIDE SEQUENCE [LARGE SCALE GENOMIC DNA]</scope>
    <source>
        <strain evidence="9">ATCC 51220 / DSM 2926 / LMG 16218 / CuHBu1</strain>
    </source>
</reference>
<dbReference type="PANTHER" id="PTHR10192:SF16">
    <property type="entry name" value="MOLYBDOPTERIN MOLYBDENUMTRANSFERASE"/>
    <property type="match status" value="1"/>
</dbReference>
<dbReference type="GO" id="GO:0046872">
    <property type="term" value="F:metal ion binding"/>
    <property type="evidence" value="ECO:0007669"/>
    <property type="project" value="UniProtKB-UniRule"/>
</dbReference>
<dbReference type="eggNOG" id="COG1910">
    <property type="taxonomic scope" value="Bacteria"/>
</dbReference>
<feature type="domain" description="MoaB/Mog" evidence="7">
    <location>
        <begin position="174"/>
        <end position="311"/>
    </location>
</feature>
<dbReference type="Pfam" id="PF03454">
    <property type="entry name" value="MoeA_C"/>
    <property type="match status" value="1"/>
</dbReference>
<evidence type="ECO:0000256" key="4">
    <source>
        <dbReference type="ARBA" id="ARBA00023150"/>
    </source>
</evidence>
<sequence>MKRDKYIDNIDVEEALQKFLSKIDFKREIEKKAPWDSLDRITGDLISANFSSPNYNAAAMDGIAVLSKKTINARENSPLILKEKTDFLYVNTGNPLPKEYDSVIMIEDVVELDKGEVEIISPARPWQHVRPVGEDIIKGEPVLFANHKIRPQDIGALLSAGLMEIPIYKKPKVGIIPTGTEIVEDSKELSYGKIMDSNSRMFAAMVEKWGGEASRFSPTEDNYHKLSETIKKAVQENDIVVINAGSSTGTKDFTASIIGDMGEVLSHGVALKPGKPTILAVVQGKPVLGIPGYPVSAFISAETFLKPLIENYLLQKKQNRSKIKAVLSRSIPSSLKHREIVRVTLGFIDGKLIATPLSRGAGVSMSLVKADALLEIPRNYEGYQKGEEVEVTLLRPLEEIGEYLISIGSHDIVMDLIADEVNLSSTHTGSMGGVTALKRGQTHIAPVHILNEQNGVYNEFLLDKYFDDETVLIRGVEREQGLILPKGNPKNIFGISDLLKENIIFINRQRGAGTRILLDYLLKKDGISSSDITGYEREATTHMACATAVKSGSADVALGIKAAAQVMDLDFIPITFENYDFLVKKETLSDERMKSFLNFIRSQRFEDKIKNLGGYNARETGKLIFKGDIS</sequence>
<dbReference type="Proteomes" id="UP000006875">
    <property type="component" value="Chromosome"/>
</dbReference>
<keyword evidence="4 6" id="KW-0501">Molybdenum cofactor biosynthesis</keyword>
<dbReference type="EMBL" id="CP002281">
    <property type="protein sequence ID" value="ADO83083.1"/>
    <property type="molecule type" value="Genomic_DNA"/>
</dbReference>
<dbReference type="SMART" id="SM00852">
    <property type="entry name" value="MoCF_biosynth"/>
    <property type="match status" value="1"/>
</dbReference>
<evidence type="ECO:0000256" key="6">
    <source>
        <dbReference type="RuleBase" id="RU365090"/>
    </source>
</evidence>
<name>E3H9H4_ILYPC</name>
<dbReference type="PROSITE" id="PS01079">
    <property type="entry name" value="MOCF_BIOSYNTHESIS_2"/>
    <property type="match status" value="1"/>
</dbReference>
<dbReference type="CDD" id="cd00887">
    <property type="entry name" value="MoeA"/>
    <property type="match status" value="1"/>
</dbReference>
<dbReference type="PANTHER" id="PTHR10192">
    <property type="entry name" value="MOLYBDOPTERIN BIOSYNTHESIS PROTEIN"/>
    <property type="match status" value="1"/>
</dbReference>
<dbReference type="InterPro" id="IPR024370">
    <property type="entry name" value="PBP_domain"/>
</dbReference>
<evidence type="ECO:0000256" key="5">
    <source>
        <dbReference type="ARBA" id="ARBA00047317"/>
    </source>
</evidence>
<evidence type="ECO:0000256" key="3">
    <source>
        <dbReference type="ARBA" id="ARBA00010763"/>
    </source>
</evidence>
<dbReference type="HOGENOM" id="CLU_010186_3_0_0"/>
<dbReference type="OrthoDB" id="9804758at2"/>
<protein>
    <recommendedName>
        <fullName evidence="6">Molybdopterin molybdenumtransferase</fullName>
        <ecNumber evidence="6">2.10.1.1</ecNumber>
    </recommendedName>
</protein>
<dbReference type="AlphaFoldDB" id="E3H9H4"/>
<dbReference type="Gene3D" id="2.40.340.10">
    <property type="entry name" value="MoeA, C-terminal, domain IV"/>
    <property type="match status" value="1"/>
</dbReference>
<dbReference type="InterPro" id="IPR038987">
    <property type="entry name" value="MoeA-like"/>
</dbReference>
<comment type="cofactor">
    <cofactor evidence="6">
        <name>Mg(2+)</name>
        <dbReference type="ChEBI" id="CHEBI:18420"/>
    </cofactor>
</comment>
<dbReference type="Pfam" id="PF00994">
    <property type="entry name" value="MoCF_biosynth"/>
    <property type="match status" value="1"/>
</dbReference>
<dbReference type="UniPathway" id="UPA00344"/>
<dbReference type="Gene3D" id="3.40.980.10">
    <property type="entry name" value="MoaB/Mog-like domain"/>
    <property type="match status" value="1"/>
</dbReference>
<comment type="pathway">
    <text evidence="2 6">Cofactor biosynthesis; molybdopterin biosynthesis.</text>
</comment>
<dbReference type="Gene3D" id="2.170.190.11">
    <property type="entry name" value="Molybdopterin biosynthesis moea protein, domain 3"/>
    <property type="match status" value="1"/>
</dbReference>
<evidence type="ECO:0000256" key="1">
    <source>
        <dbReference type="ARBA" id="ARBA00002901"/>
    </source>
</evidence>
<dbReference type="InterPro" id="IPR005111">
    <property type="entry name" value="MoeA_C_domain_IV"/>
</dbReference>
<dbReference type="RefSeq" id="WP_013387750.1">
    <property type="nucleotide sequence ID" value="NC_014632.1"/>
</dbReference>
<accession>E3H9H4</accession>
<dbReference type="SUPFAM" id="SSF63867">
    <property type="entry name" value="MoeA C-terminal domain-like"/>
    <property type="match status" value="1"/>
</dbReference>
<evidence type="ECO:0000259" key="7">
    <source>
        <dbReference type="SMART" id="SM00852"/>
    </source>
</evidence>
<comment type="similarity">
    <text evidence="3 6">Belongs to the MoeA family.</text>
</comment>
<dbReference type="InterPro" id="IPR036688">
    <property type="entry name" value="MoeA_C_domain_IV_sf"/>
</dbReference>
<comment type="catalytic activity">
    <reaction evidence="5">
        <text>adenylyl-molybdopterin + molybdate = Mo-molybdopterin + AMP + H(+)</text>
        <dbReference type="Rhea" id="RHEA:35047"/>
        <dbReference type="ChEBI" id="CHEBI:15378"/>
        <dbReference type="ChEBI" id="CHEBI:36264"/>
        <dbReference type="ChEBI" id="CHEBI:62727"/>
        <dbReference type="ChEBI" id="CHEBI:71302"/>
        <dbReference type="ChEBI" id="CHEBI:456215"/>
        <dbReference type="EC" id="2.10.1.1"/>
    </reaction>
</comment>
<dbReference type="InterPro" id="IPR036135">
    <property type="entry name" value="MoeA_linker/N_sf"/>
</dbReference>
<dbReference type="KEGG" id="ipo:Ilyop_1302"/>
<dbReference type="InterPro" id="IPR008284">
    <property type="entry name" value="MoCF_biosynth_CS"/>
</dbReference>
<comment type="function">
    <text evidence="1 6">Catalyzes the insertion of molybdate into adenylated molybdopterin with the concomitant release of AMP.</text>
</comment>
<dbReference type="SUPFAM" id="SSF53218">
    <property type="entry name" value="Molybdenum cofactor biosynthesis proteins"/>
    <property type="match status" value="1"/>
</dbReference>
<dbReference type="GO" id="GO:0006777">
    <property type="term" value="P:Mo-molybdopterin cofactor biosynthetic process"/>
    <property type="evidence" value="ECO:0007669"/>
    <property type="project" value="UniProtKB-UniRule"/>
</dbReference>
<proteinExistence type="inferred from homology"/>
<dbReference type="InterPro" id="IPR036425">
    <property type="entry name" value="MoaB/Mog-like_dom_sf"/>
</dbReference>
<keyword evidence="6" id="KW-0460">Magnesium</keyword>
<dbReference type="EC" id="2.10.1.1" evidence="6"/>
<dbReference type="InterPro" id="IPR001453">
    <property type="entry name" value="MoaB/Mog_dom"/>
</dbReference>
<keyword evidence="6" id="KW-0479">Metal-binding</keyword>
<keyword evidence="6" id="KW-0808">Transferase</keyword>
<keyword evidence="6" id="KW-0500">Molybdenum</keyword>
<organism evidence="8 9">
    <name type="scientific">Ilyobacter polytropus (strain ATCC 51220 / DSM 2926 / LMG 16218 / CuHBu1)</name>
    <dbReference type="NCBI Taxonomy" id="572544"/>
    <lineage>
        <taxon>Bacteria</taxon>
        <taxon>Fusobacteriati</taxon>
        <taxon>Fusobacteriota</taxon>
        <taxon>Fusobacteriia</taxon>
        <taxon>Fusobacteriales</taxon>
        <taxon>Fusobacteriaceae</taxon>
        <taxon>Ilyobacter</taxon>
    </lineage>
</organism>
<dbReference type="eggNOG" id="COG0303">
    <property type="taxonomic scope" value="Bacteria"/>
</dbReference>
<dbReference type="GO" id="GO:0005829">
    <property type="term" value="C:cytosol"/>
    <property type="evidence" value="ECO:0007669"/>
    <property type="project" value="TreeGrafter"/>
</dbReference>
<dbReference type="SUPFAM" id="SSF53850">
    <property type="entry name" value="Periplasmic binding protein-like II"/>
    <property type="match status" value="1"/>
</dbReference>
<dbReference type="Gene3D" id="3.90.105.10">
    <property type="entry name" value="Molybdopterin biosynthesis moea protein, domain 2"/>
    <property type="match status" value="1"/>
</dbReference>
<dbReference type="GO" id="GO:0061599">
    <property type="term" value="F:molybdopterin molybdotransferase activity"/>
    <property type="evidence" value="ECO:0007669"/>
    <property type="project" value="UniProtKB-UniRule"/>
</dbReference>
<dbReference type="Pfam" id="PF03453">
    <property type="entry name" value="MoeA_N"/>
    <property type="match status" value="1"/>
</dbReference>
<dbReference type="NCBIfam" id="NF011068">
    <property type="entry name" value="PRK14498.1"/>
    <property type="match status" value="1"/>
</dbReference>
<dbReference type="STRING" id="572544.Ilyop_1302"/>